<feature type="compositionally biased region" description="Polar residues" evidence="1">
    <location>
        <begin position="92"/>
        <end position="104"/>
    </location>
</feature>
<dbReference type="AlphaFoldDB" id="A0A8C0WKG6"/>
<reference evidence="2" key="1">
    <citation type="submission" date="2023-09" db="UniProtKB">
        <authorList>
            <consortium name="Ensembl"/>
        </authorList>
    </citation>
    <scope>IDENTIFICATION</scope>
</reference>
<feature type="region of interest" description="Disordered" evidence="1">
    <location>
        <begin position="1"/>
        <end position="169"/>
    </location>
</feature>
<accession>A0A8C0WKG6</accession>
<feature type="compositionally biased region" description="Low complexity" evidence="1">
    <location>
        <begin position="123"/>
        <end position="139"/>
    </location>
</feature>
<protein>
    <submittedName>
        <fullName evidence="2">Uncharacterized protein</fullName>
    </submittedName>
</protein>
<organism evidence="2">
    <name type="scientific">Castor canadensis</name>
    <name type="common">American beaver</name>
    <dbReference type="NCBI Taxonomy" id="51338"/>
    <lineage>
        <taxon>Eukaryota</taxon>
        <taxon>Metazoa</taxon>
        <taxon>Chordata</taxon>
        <taxon>Craniata</taxon>
        <taxon>Vertebrata</taxon>
        <taxon>Euteleostomi</taxon>
        <taxon>Mammalia</taxon>
        <taxon>Eutheria</taxon>
        <taxon>Euarchontoglires</taxon>
        <taxon>Glires</taxon>
        <taxon>Rodentia</taxon>
        <taxon>Castorimorpha</taxon>
        <taxon>Castoridae</taxon>
        <taxon>Castor</taxon>
    </lineage>
</organism>
<name>A0A8C0WKG6_CASCN</name>
<feature type="compositionally biased region" description="Basic residues" evidence="1">
    <location>
        <begin position="109"/>
        <end position="122"/>
    </location>
</feature>
<proteinExistence type="predicted"/>
<dbReference type="Ensembl" id="ENSCCNT00000014277.1">
    <property type="protein sequence ID" value="ENSCCNP00000010894.1"/>
    <property type="gene ID" value="ENSCCNG00000011317.1"/>
</dbReference>
<feature type="compositionally biased region" description="Low complexity" evidence="1">
    <location>
        <begin position="147"/>
        <end position="156"/>
    </location>
</feature>
<evidence type="ECO:0000313" key="2">
    <source>
        <dbReference type="Ensembl" id="ENSCCNP00000010894.1"/>
    </source>
</evidence>
<sequence>PGPGERPAQGRPVPHTHPPGPAAYLREPGRPRVLSSRAGVWPAPPPRGGRGNGRRSQSACPQPRGRGPGKAPHRRTSAPRPRAQAPKPGQLRQRSLPASRSLASDSRHLRWRPQRPRRRHSRAAPASEPCCARRSSSRPAAPPAPRSAPALAPGGRRQVRLARRSTALA</sequence>
<evidence type="ECO:0000256" key="1">
    <source>
        <dbReference type="SAM" id="MobiDB-lite"/>
    </source>
</evidence>